<keyword evidence="4" id="KW-1185">Reference proteome</keyword>
<name>A0ABY6B9X6_9GAMM</name>
<sequence length="325" mass="36110">MHKQKTIFMFSGQGSQYYQMGQPLYAHNAVFRYWMDHLDAFCRRSWGASILELIYDPTRTRANVFERTPLSGPAIFMVEYALAKALEDAGVRADLTLGASLGTFAAAAVAGAVTPEDALTSIMRYSRVLEQHCPRGGMLAVVADCALFEAPELCSRTELAAINFASHFVVAGLEAELADVERWLGQRGIAHQRVPVSYAFHSRWIDAAREPLLRCFDELPLQPLRIPLICCAQSRTFHTWPDRAFFWNVIRDPIAFSRTIAGLVHEAPYRYLDVGPSGTLATFLRYLLPADSGALVQRVLSPFGGELQNFEAVVGAVRLGVPERV</sequence>
<dbReference type="InterPro" id="IPR014043">
    <property type="entry name" value="Acyl_transferase_dom"/>
</dbReference>
<dbReference type="SUPFAM" id="SSF55048">
    <property type="entry name" value="Probable ACP-binding domain of malonyl-CoA ACP transacylase"/>
    <property type="match status" value="1"/>
</dbReference>
<protein>
    <submittedName>
        <fullName evidence="3">Acyltransferase domain-containing protein</fullName>
    </submittedName>
</protein>
<dbReference type="PANTHER" id="PTHR45681">
    <property type="entry name" value="POLYKETIDE SYNTHASE 44-RELATED"/>
    <property type="match status" value="1"/>
</dbReference>
<dbReference type="GO" id="GO:0016746">
    <property type="term" value="F:acyltransferase activity"/>
    <property type="evidence" value="ECO:0007669"/>
    <property type="project" value="UniProtKB-KW"/>
</dbReference>
<dbReference type="SMART" id="SM00827">
    <property type="entry name" value="PKS_AT"/>
    <property type="match status" value="1"/>
</dbReference>
<organism evidence="3 4">
    <name type="scientific">Tahibacter amnicola</name>
    <dbReference type="NCBI Taxonomy" id="2976241"/>
    <lineage>
        <taxon>Bacteria</taxon>
        <taxon>Pseudomonadati</taxon>
        <taxon>Pseudomonadota</taxon>
        <taxon>Gammaproteobacteria</taxon>
        <taxon>Lysobacterales</taxon>
        <taxon>Rhodanobacteraceae</taxon>
        <taxon>Tahibacter</taxon>
    </lineage>
</organism>
<dbReference type="InterPro" id="IPR016035">
    <property type="entry name" value="Acyl_Trfase/lysoPLipase"/>
</dbReference>
<gene>
    <name evidence="3" type="ORF">N4264_14360</name>
</gene>
<accession>A0ABY6B9X6</accession>
<dbReference type="EMBL" id="CP104694">
    <property type="protein sequence ID" value="UXI65938.1"/>
    <property type="molecule type" value="Genomic_DNA"/>
</dbReference>
<dbReference type="InterPro" id="IPR050444">
    <property type="entry name" value="Polyketide_Synthase"/>
</dbReference>
<evidence type="ECO:0000313" key="3">
    <source>
        <dbReference type="EMBL" id="UXI65938.1"/>
    </source>
</evidence>
<dbReference type="Pfam" id="PF00698">
    <property type="entry name" value="Acyl_transf_1"/>
    <property type="match status" value="1"/>
</dbReference>
<dbReference type="Proteomes" id="UP001064632">
    <property type="component" value="Chromosome"/>
</dbReference>
<dbReference type="PANTHER" id="PTHR45681:SF6">
    <property type="entry name" value="POLYKETIDE SYNTHASE 37"/>
    <property type="match status" value="1"/>
</dbReference>
<dbReference type="RefSeq" id="WP_261692933.1">
    <property type="nucleotide sequence ID" value="NZ_CP104694.1"/>
</dbReference>
<dbReference type="InterPro" id="IPR001227">
    <property type="entry name" value="Ac_transferase_dom_sf"/>
</dbReference>
<keyword evidence="3" id="KW-0012">Acyltransferase</keyword>
<evidence type="ECO:0000259" key="2">
    <source>
        <dbReference type="SMART" id="SM00827"/>
    </source>
</evidence>
<evidence type="ECO:0000313" key="4">
    <source>
        <dbReference type="Proteomes" id="UP001064632"/>
    </source>
</evidence>
<feature type="domain" description="Malonyl-CoA:ACP transacylase (MAT)" evidence="2">
    <location>
        <begin position="9"/>
        <end position="321"/>
    </location>
</feature>
<evidence type="ECO:0000256" key="1">
    <source>
        <dbReference type="ARBA" id="ARBA00022679"/>
    </source>
</evidence>
<keyword evidence="1" id="KW-0808">Transferase</keyword>
<dbReference type="InterPro" id="IPR016036">
    <property type="entry name" value="Malonyl_transacylase_ACP-bd"/>
</dbReference>
<proteinExistence type="predicted"/>
<dbReference type="SUPFAM" id="SSF52151">
    <property type="entry name" value="FabD/lysophospholipase-like"/>
    <property type="match status" value="1"/>
</dbReference>
<dbReference type="Gene3D" id="3.40.366.10">
    <property type="entry name" value="Malonyl-Coenzyme A Acyl Carrier Protein, domain 2"/>
    <property type="match status" value="1"/>
</dbReference>
<reference evidence="3" key="1">
    <citation type="submission" date="2022-09" db="EMBL/GenBank/DDBJ databases">
        <title>Tahibacter sp. nov., isolated from a fresh water.</title>
        <authorList>
            <person name="Baek J.H."/>
            <person name="Lee J.K."/>
            <person name="Kim J.M."/>
            <person name="Jeon C.O."/>
        </authorList>
    </citation>
    <scope>NUCLEOTIDE SEQUENCE</scope>
    <source>
        <strain evidence="3">W38</strain>
    </source>
</reference>